<gene>
    <name evidence="1" type="ORF">Taro_046362</name>
</gene>
<dbReference type="EMBL" id="NMUH01005689">
    <property type="protein sequence ID" value="MQM13439.1"/>
    <property type="molecule type" value="Genomic_DNA"/>
</dbReference>
<comment type="caution">
    <text evidence="1">The sequence shown here is derived from an EMBL/GenBank/DDBJ whole genome shotgun (WGS) entry which is preliminary data.</text>
</comment>
<evidence type="ECO:0000313" key="2">
    <source>
        <dbReference type="Proteomes" id="UP000652761"/>
    </source>
</evidence>
<dbReference type="AlphaFoldDB" id="A0A843WTL2"/>
<evidence type="ECO:0000313" key="1">
    <source>
        <dbReference type="EMBL" id="MQM13439.1"/>
    </source>
</evidence>
<proteinExistence type="predicted"/>
<keyword evidence="2" id="KW-1185">Reference proteome</keyword>
<dbReference type="Proteomes" id="UP000652761">
    <property type="component" value="Unassembled WGS sequence"/>
</dbReference>
<name>A0A843WTL2_COLES</name>
<accession>A0A843WTL2</accession>
<protein>
    <submittedName>
        <fullName evidence="1">Uncharacterized protein</fullName>
    </submittedName>
</protein>
<organism evidence="1 2">
    <name type="scientific">Colocasia esculenta</name>
    <name type="common">Wild taro</name>
    <name type="synonym">Arum esculentum</name>
    <dbReference type="NCBI Taxonomy" id="4460"/>
    <lineage>
        <taxon>Eukaryota</taxon>
        <taxon>Viridiplantae</taxon>
        <taxon>Streptophyta</taxon>
        <taxon>Embryophyta</taxon>
        <taxon>Tracheophyta</taxon>
        <taxon>Spermatophyta</taxon>
        <taxon>Magnoliopsida</taxon>
        <taxon>Liliopsida</taxon>
        <taxon>Araceae</taxon>
        <taxon>Aroideae</taxon>
        <taxon>Colocasieae</taxon>
        <taxon>Colocasia</taxon>
    </lineage>
</organism>
<reference evidence="1" key="1">
    <citation type="submission" date="2017-07" db="EMBL/GenBank/DDBJ databases">
        <title>Taro Niue Genome Assembly and Annotation.</title>
        <authorList>
            <person name="Atibalentja N."/>
            <person name="Keating K."/>
            <person name="Fields C.J."/>
        </authorList>
    </citation>
    <scope>NUCLEOTIDE SEQUENCE</scope>
    <source>
        <strain evidence="1">Niue_2</strain>
        <tissue evidence="1">Leaf</tissue>
    </source>
</reference>
<sequence length="166" mass="17898">MTFPSVPRCPSLHGGFSLAVLSSRGRRWSGLGQTRASGGSCFGVLSVPCPDSWVPARDGTGMCNFPTWRCVRGLGLFCLWALDLVEFPVFGVPAALDGEGLLIPTGPYSRGSPPYFFQLGARRRESSVSDGLQRRLWCRVLSATMRASVVSSCSLSELRAVFCKSS</sequence>
<feature type="non-terminal residue" evidence="1">
    <location>
        <position position="166"/>
    </location>
</feature>